<dbReference type="HOGENOM" id="CLU_2967418_0_0_1"/>
<evidence type="ECO:0000313" key="1">
    <source>
        <dbReference type="EMBL" id="KIO00853.1"/>
    </source>
</evidence>
<dbReference type="AlphaFoldDB" id="A0A0C3IVL1"/>
<evidence type="ECO:0000313" key="2">
    <source>
        <dbReference type="Proteomes" id="UP000054217"/>
    </source>
</evidence>
<dbReference type="EMBL" id="KN831993">
    <property type="protein sequence ID" value="KIO00853.1"/>
    <property type="molecule type" value="Genomic_DNA"/>
</dbReference>
<accession>A0A0C3IVL1</accession>
<keyword evidence="2" id="KW-1185">Reference proteome</keyword>
<gene>
    <name evidence="1" type="ORF">M404DRAFT_1003556</name>
</gene>
<dbReference type="InParanoid" id="A0A0C3IVL1"/>
<organism evidence="1 2">
    <name type="scientific">Pisolithus tinctorius Marx 270</name>
    <dbReference type="NCBI Taxonomy" id="870435"/>
    <lineage>
        <taxon>Eukaryota</taxon>
        <taxon>Fungi</taxon>
        <taxon>Dikarya</taxon>
        <taxon>Basidiomycota</taxon>
        <taxon>Agaricomycotina</taxon>
        <taxon>Agaricomycetes</taxon>
        <taxon>Agaricomycetidae</taxon>
        <taxon>Boletales</taxon>
        <taxon>Sclerodermatineae</taxon>
        <taxon>Pisolithaceae</taxon>
        <taxon>Pisolithus</taxon>
    </lineage>
</organism>
<name>A0A0C3IVL1_PISTI</name>
<feature type="non-terminal residue" evidence="1">
    <location>
        <position position="59"/>
    </location>
</feature>
<protein>
    <submittedName>
        <fullName evidence="1">Uncharacterized protein</fullName>
    </submittedName>
</protein>
<reference evidence="2" key="2">
    <citation type="submission" date="2015-01" db="EMBL/GenBank/DDBJ databases">
        <title>Evolutionary Origins and Diversification of the Mycorrhizal Mutualists.</title>
        <authorList>
            <consortium name="DOE Joint Genome Institute"/>
            <consortium name="Mycorrhizal Genomics Consortium"/>
            <person name="Kohler A."/>
            <person name="Kuo A."/>
            <person name="Nagy L.G."/>
            <person name="Floudas D."/>
            <person name="Copeland A."/>
            <person name="Barry K.W."/>
            <person name="Cichocki N."/>
            <person name="Veneault-Fourrey C."/>
            <person name="LaButti K."/>
            <person name="Lindquist E.A."/>
            <person name="Lipzen A."/>
            <person name="Lundell T."/>
            <person name="Morin E."/>
            <person name="Murat C."/>
            <person name="Riley R."/>
            <person name="Ohm R."/>
            <person name="Sun H."/>
            <person name="Tunlid A."/>
            <person name="Henrissat B."/>
            <person name="Grigoriev I.V."/>
            <person name="Hibbett D.S."/>
            <person name="Martin F."/>
        </authorList>
    </citation>
    <scope>NUCLEOTIDE SEQUENCE [LARGE SCALE GENOMIC DNA]</scope>
    <source>
        <strain evidence="2">Marx 270</strain>
    </source>
</reference>
<dbReference type="Proteomes" id="UP000054217">
    <property type="component" value="Unassembled WGS sequence"/>
</dbReference>
<reference evidence="1 2" key="1">
    <citation type="submission" date="2014-04" db="EMBL/GenBank/DDBJ databases">
        <authorList>
            <consortium name="DOE Joint Genome Institute"/>
            <person name="Kuo A."/>
            <person name="Kohler A."/>
            <person name="Costa M.D."/>
            <person name="Nagy L.G."/>
            <person name="Floudas D."/>
            <person name="Copeland A."/>
            <person name="Barry K.W."/>
            <person name="Cichocki N."/>
            <person name="Veneault-Fourrey C."/>
            <person name="LaButti K."/>
            <person name="Lindquist E.A."/>
            <person name="Lipzen A."/>
            <person name="Lundell T."/>
            <person name="Morin E."/>
            <person name="Murat C."/>
            <person name="Sun H."/>
            <person name="Tunlid A."/>
            <person name="Henrissat B."/>
            <person name="Grigoriev I.V."/>
            <person name="Hibbett D.S."/>
            <person name="Martin F."/>
            <person name="Nordberg H.P."/>
            <person name="Cantor M.N."/>
            <person name="Hua S.X."/>
        </authorList>
    </citation>
    <scope>NUCLEOTIDE SEQUENCE [LARGE SCALE GENOMIC DNA]</scope>
    <source>
        <strain evidence="1 2">Marx 270</strain>
    </source>
</reference>
<dbReference type="OrthoDB" id="338650at2759"/>
<sequence>MSTTRSSPHRSYTLPPTVLLSSQVGRHAGVQTTEDGSLLLKPGLPRELAFYQFIRHGFL</sequence>
<proteinExistence type="predicted"/>